<evidence type="ECO:0000313" key="4">
    <source>
        <dbReference type="EMBL" id="BDS05738.1"/>
    </source>
</evidence>
<protein>
    <recommendedName>
        <fullName evidence="5">Tetratricopeptide repeat protein</fullName>
    </recommendedName>
</protein>
<proteinExistence type="predicted"/>
<gene>
    <name evidence="4" type="ORF">NT6N_07780</name>
</gene>
<dbReference type="EMBL" id="AP026866">
    <property type="protein sequence ID" value="BDS05738.1"/>
    <property type="molecule type" value="Genomic_DNA"/>
</dbReference>
<name>A0AAT9FIB0_9BACT</name>
<dbReference type="PROSITE" id="PS50005">
    <property type="entry name" value="TPR"/>
    <property type="match status" value="1"/>
</dbReference>
<dbReference type="Gene3D" id="1.25.40.10">
    <property type="entry name" value="Tetratricopeptide repeat domain"/>
    <property type="match status" value="2"/>
</dbReference>
<evidence type="ECO:0008006" key="5">
    <source>
        <dbReference type="Google" id="ProtNLM"/>
    </source>
</evidence>
<dbReference type="SMART" id="SM00028">
    <property type="entry name" value="TPR"/>
    <property type="match status" value="6"/>
</dbReference>
<evidence type="ECO:0000256" key="1">
    <source>
        <dbReference type="ARBA" id="ARBA00022737"/>
    </source>
</evidence>
<evidence type="ECO:0000256" key="2">
    <source>
        <dbReference type="ARBA" id="ARBA00022803"/>
    </source>
</evidence>
<keyword evidence="2 3" id="KW-0802">TPR repeat</keyword>
<dbReference type="PANTHER" id="PTHR45586">
    <property type="entry name" value="TPR REPEAT-CONTAINING PROTEIN PA4667"/>
    <property type="match status" value="1"/>
</dbReference>
<dbReference type="SUPFAM" id="SSF48452">
    <property type="entry name" value="TPR-like"/>
    <property type="match status" value="3"/>
</dbReference>
<keyword evidence="1" id="KW-0677">Repeat</keyword>
<dbReference type="PANTHER" id="PTHR45586:SF1">
    <property type="entry name" value="LIPOPOLYSACCHARIDE ASSEMBLY PROTEIN B"/>
    <property type="match status" value="1"/>
</dbReference>
<dbReference type="KEGG" id="osu:NT6N_07780"/>
<evidence type="ECO:0000256" key="3">
    <source>
        <dbReference type="PROSITE-ProRule" id="PRU00339"/>
    </source>
</evidence>
<dbReference type="InterPro" id="IPR051012">
    <property type="entry name" value="CellSynth/LPSAsmb/PSIAsmb"/>
</dbReference>
<sequence length="467" mass="52238">MTMSDELREVTEAELPANIKALWLKAQSAFELKNYTYSISLCHAVLKEAPGFLDARRLARNAAASENAGKKKKKGLFGGSGLSLMKIPSLGKKDPVAAMMALEVELAKAPFDGQANDMLFDCALRMNLLDTAAFSLETVRSGSPENTKLLHKLAEHYLARDMPDKAADVYNDIVKQDSADIDAVKGAKDATARASMKKQKWEEAQSFRDVMKSSDDAAEQEAANRAAMTRDQMLEKLAKLSEAYASDNENLKLVKDIGSLYEQLEDWPNAYSFFQYAYELSNKDVALQNKATYMKDKAADFQIEELRKGLEADPDNAELKAQYELVISDRTSEQVKEAQERVDRNPTDPQLRYELGLALYKSGDHSSAIPHLQQATRNPHIRTRVLLLLGRTFKAKGMYDLAIKQLSDALADLHGMDGTKKEVLYEKGLIHEEMDDKVSALDSFKQIYEVDYGYRDVAQRVEQSYGG</sequence>
<dbReference type="AlphaFoldDB" id="A0AAT9FIB0"/>
<organism evidence="4">
    <name type="scientific">Oceaniferula spumae</name>
    <dbReference type="NCBI Taxonomy" id="2979115"/>
    <lineage>
        <taxon>Bacteria</taxon>
        <taxon>Pseudomonadati</taxon>
        <taxon>Verrucomicrobiota</taxon>
        <taxon>Verrucomicrobiia</taxon>
        <taxon>Verrucomicrobiales</taxon>
        <taxon>Verrucomicrobiaceae</taxon>
        <taxon>Oceaniferula</taxon>
    </lineage>
</organism>
<dbReference type="InterPro" id="IPR019734">
    <property type="entry name" value="TPR_rpt"/>
</dbReference>
<dbReference type="InterPro" id="IPR011990">
    <property type="entry name" value="TPR-like_helical_dom_sf"/>
</dbReference>
<feature type="repeat" description="TPR" evidence="3">
    <location>
        <begin position="251"/>
        <end position="284"/>
    </location>
</feature>
<reference evidence="4" key="1">
    <citation type="submission" date="2024-07" db="EMBL/GenBank/DDBJ databases">
        <title>Complete genome sequence of Verrucomicrobiaceae bacterium NT6N.</title>
        <authorList>
            <person name="Huang C."/>
            <person name="Takami H."/>
            <person name="Hamasaki K."/>
        </authorList>
    </citation>
    <scope>NUCLEOTIDE SEQUENCE</scope>
    <source>
        <strain evidence="4">NT6N</strain>
    </source>
</reference>
<accession>A0AAT9FIB0</accession>
<dbReference type="Pfam" id="PF13432">
    <property type="entry name" value="TPR_16"/>
    <property type="match status" value="1"/>
</dbReference>